<dbReference type="PANTHER" id="PTHR46060:SF1">
    <property type="entry name" value="MARINER MOS1 TRANSPOSASE-LIKE PROTEIN"/>
    <property type="match status" value="1"/>
</dbReference>
<proteinExistence type="predicted"/>
<dbReference type="InterPro" id="IPR052709">
    <property type="entry name" value="Transposase-MT_Hybrid"/>
</dbReference>
<dbReference type="Gene3D" id="3.30.420.10">
    <property type="entry name" value="Ribonuclease H-like superfamily/Ribonuclease H"/>
    <property type="match status" value="1"/>
</dbReference>
<sequence>MAYVARPQDALAEEGDARLEETSKAGFSGSSWWNDDGAVAVAEGINFVQSRGVSLLNEARQGSETTLLHLSEYIGFPSSISPAEIFELHNLLDDGCDLPVRPQRSDESSILDVETFFYQLVGELHSGEADQDVSLYLRQLVYGSLAQLGSQRPEELLLCEVWAELKFQRFARDLKNIYKDATIDVSNVIKWMNGSQSGESFFWMKNHVVGGHQQQSTLKMKTRSNAIETLIEHLGYIKICSKWVPRKLTPFSTTKGSNMPRATGSLFGPKGHFFFNIVTGDETWAYLNDLETKAQSLEWHHLSSPKKDSVQRSSKKVMTTVLRGMQGVILIYFLESGITKSCGDI</sequence>
<reference evidence="1 2" key="1">
    <citation type="submission" date="2022-03" db="EMBL/GenBank/DDBJ databases">
        <title>A chromosomal length assembly of Cordylochernes scorpioides.</title>
        <authorList>
            <person name="Zeh D."/>
            <person name="Zeh J."/>
        </authorList>
    </citation>
    <scope>NUCLEOTIDE SEQUENCE [LARGE SCALE GENOMIC DNA]</scope>
    <source>
        <strain evidence="1">IN4F17</strain>
        <tissue evidence="1">Whole Body</tissue>
    </source>
</reference>
<evidence type="ECO:0000313" key="1">
    <source>
        <dbReference type="EMBL" id="UYV84119.1"/>
    </source>
</evidence>
<dbReference type="InterPro" id="IPR036397">
    <property type="entry name" value="RNaseH_sf"/>
</dbReference>
<dbReference type="PANTHER" id="PTHR46060">
    <property type="entry name" value="MARINER MOS1 TRANSPOSASE-LIKE PROTEIN"/>
    <property type="match status" value="1"/>
</dbReference>
<dbReference type="EMBL" id="CP092886">
    <property type="protein sequence ID" value="UYV84119.1"/>
    <property type="molecule type" value="Genomic_DNA"/>
</dbReference>
<protein>
    <submittedName>
        <fullName evidence="1">Uncharacterized protein</fullName>
    </submittedName>
</protein>
<organism evidence="1 2">
    <name type="scientific">Cordylochernes scorpioides</name>
    <dbReference type="NCBI Taxonomy" id="51811"/>
    <lineage>
        <taxon>Eukaryota</taxon>
        <taxon>Metazoa</taxon>
        <taxon>Ecdysozoa</taxon>
        <taxon>Arthropoda</taxon>
        <taxon>Chelicerata</taxon>
        <taxon>Arachnida</taxon>
        <taxon>Pseudoscorpiones</taxon>
        <taxon>Cheliferoidea</taxon>
        <taxon>Chernetidae</taxon>
        <taxon>Cordylochernes</taxon>
    </lineage>
</organism>
<dbReference type="Proteomes" id="UP001235939">
    <property type="component" value="Chromosome X"/>
</dbReference>
<accession>A0ABY6LS91</accession>
<name>A0ABY6LS91_9ARAC</name>
<gene>
    <name evidence="1" type="ORF">LAZ67_X001231</name>
</gene>
<keyword evidence="2" id="KW-1185">Reference proteome</keyword>
<evidence type="ECO:0000313" key="2">
    <source>
        <dbReference type="Proteomes" id="UP001235939"/>
    </source>
</evidence>